<dbReference type="Proteomes" id="UP000215059">
    <property type="component" value="Unassembled WGS sequence"/>
</dbReference>
<sequence>NNLSRCLNKECKAPLSHKRLTEFREVVDLRFRRTLSAGRGEKQKRLVQPRQAKGKGAGKSVSDLLDTCPFDLEGLAVYAGQVSPLAAMRH</sequence>
<dbReference type="AlphaFoldDB" id="A0A235F915"/>
<reference evidence="2 3" key="1">
    <citation type="submission" date="2017-07" db="EMBL/GenBank/DDBJ databases">
        <title>Fictibacillus sp. nov. GDSW-R2A3 Genome sequencing and assembly.</title>
        <authorList>
            <person name="Mayilraj S."/>
        </authorList>
    </citation>
    <scope>NUCLEOTIDE SEQUENCE [LARGE SCALE GENOMIC DNA]</scope>
    <source>
        <strain evidence="2 3">GDSW-R2A3</strain>
    </source>
</reference>
<keyword evidence="3" id="KW-1185">Reference proteome</keyword>
<proteinExistence type="predicted"/>
<evidence type="ECO:0000313" key="2">
    <source>
        <dbReference type="EMBL" id="OYD57796.1"/>
    </source>
</evidence>
<gene>
    <name evidence="2" type="ORF">CGZ90_07780</name>
</gene>
<comment type="caution">
    <text evidence="2">The sequence shown here is derived from an EMBL/GenBank/DDBJ whole genome shotgun (WGS) entry which is preliminary data.</text>
</comment>
<evidence type="ECO:0000256" key="1">
    <source>
        <dbReference type="SAM" id="MobiDB-lite"/>
    </source>
</evidence>
<name>A0A235F915_9BACL</name>
<feature type="region of interest" description="Disordered" evidence="1">
    <location>
        <begin position="39"/>
        <end position="60"/>
    </location>
</feature>
<accession>A0A235F915</accession>
<dbReference type="EMBL" id="NOII01000002">
    <property type="protein sequence ID" value="OYD57796.1"/>
    <property type="molecule type" value="Genomic_DNA"/>
</dbReference>
<organism evidence="2 3">
    <name type="scientific">Fictibacillus aquaticus</name>
    <dbReference type="NCBI Taxonomy" id="2021314"/>
    <lineage>
        <taxon>Bacteria</taxon>
        <taxon>Bacillati</taxon>
        <taxon>Bacillota</taxon>
        <taxon>Bacilli</taxon>
        <taxon>Bacillales</taxon>
        <taxon>Fictibacillaceae</taxon>
        <taxon>Fictibacillus</taxon>
    </lineage>
</organism>
<evidence type="ECO:0000313" key="3">
    <source>
        <dbReference type="Proteomes" id="UP000215059"/>
    </source>
</evidence>
<feature type="non-terminal residue" evidence="2">
    <location>
        <position position="1"/>
    </location>
</feature>
<protein>
    <submittedName>
        <fullName evidence="2">Uncharacterized protein</fullName>
    </submittedName>
</protein>